<comment type="caution">
    <text evidence="3">The sequence shown here is derived from an EMBL/GenBank/DDBJ whole genome shotgun (WGS) entry which is preliminary data.</text>
</comment>
<proteinExistence type="predicted"/>
<dbReference type="EMBL" id="ML986581">
    <property type="protein sequence ID" value="KAF2269658.1"/>
    <property type="molecule type" value="Genomic_DNA"/>
</dbReference>
<feature type="signal peptide" evidence="1">
    <location>
        <begin position="1"/>
        <end position="15"/>
    </location>
</feature>
<dbReference type="SUPFAM" id="SSF53474">
    <property type="entry name" value="alpha/beta-Hydrolases"/>
    <property type="match status" value="1"/>
</dbReference>
<feature type="chain" id="PRO_5040345038" evidence="1">
    <location>
        <begin position="16"/>
        <end position="474"/>
    </location>
</feature>
<sequence length="474" mass="51677">MLAIILLPNLVHVFTKTIISLVNPSHNMKCDLQRTDLTFICIATNITSNTLQVNLGYKIYEGVPNARTGLKTFHYIRFTAPPLGSFRWQAPQPPTINHSSILPATAPRLVCPQSLPANEIFDIEFSPSTEDCLFLNAFAPANASNLPALDSSRFVNGNENGIPDAFGLSSDEVSRNGVMNVGLLDQQFALQCKPSQSYYAFAITAGCPLKDSSQTIFECPVSNDSETLQRVSYLDSMSGAFGSWAFFPVTDALLKRKMNGLYHLSGNNAEEGPYFAAQNITTEADLIDRLHLAFPLFVEDDIAKILYYYPTSNPTDSDILPKFATAGNTGYTAINLAEAYNSDTHVGYRYQYSIPLAIHASDMAAYFGPPTPNLGPDFIRAFQRIWGNFVKTSNPSISSDIARGAGANASARSTDLNETGGEPFRITGPYGGEAIQYGGEGLRNDLGLVNAYTWEGGMGVRCDFWRSVAAIVPE</sequence>
<evidence type="ECO:0000259" key="2">
    <source>
        <dbReference type="Pfam" id="PF00135"/>
    </source>
</evidence>
<dbReference type="Proteomes" id="UP000800093">
    <property type="component" value="Unassembled WGS sequence"/>
</dbReference>
<accession>A0A9P4NAK3</accession>
<dbReference type="Pfam" id="PF00135">
    <property type="entry name" value="COesterase"/>
    <property type="match status" value="1"/>
</dbReference>
<name>A0A9P4NAK3_9PLEO</name>
<dbReference type="InterPro" id="IPR050309">
    <property type="entry name" value="Type-B_Carboxylest/Lipase"/>
</dbReference>
<reference evidence="4" key="1">
    <citation type="journal article" date="2020" name="Stud. Mycol.">
        <title>101 Dothideomycetes genomes: A test case for predicting lifestyles and emergence of pathogens.</title>
        <authorList>
            <person name="Haridas S."/>
            <person name="Albert R."/>
            <person name="Binder M."/>
            <person name="Bloem J."/>
            <person name="LaButti K."/>
            <person name="Salamov A."/>
            <person name="Andreopoulos B."/>
            <person name="Baker S."/>
            <person name="Barry K."/>
            <person name="Bills G."/>
            <person name="Bluhm B."/>
            <person name="Cannon C."/>
            <person name="Castanera R."/>
            <person name="Culley D."/>
            <person name="Daum C."/>
            <person name="Ezra D."/>
            <person name="Gonzalez J."/>
            <person name="Henrissat B."/>
            <person name="Kuo A."/>
            <person name="Liang C."/>
            <person name="Lipzen A."/>
            <person name="Lutzoni F."/>
            <person name="Magnuson J."/>
            <person name="Mondo S."/>
            <person name="Nolan M."/>
            <person name="Ohm R."/>
            <person name="Pangilinan J."/>
            <person name="Park H.-J."/>
            <person name="Ramirez L."/>
            <person name="Alfaro M."/>
            <person name="Sun H."/>
            <person name="Tritt A."/>
            <person name="Yoshinaga Y."/>
            <person name="Zwiers L.-H."/>
            <person name="Turgeon B."/>
            <person name="Goodwin S."/>
            <person name="Spatafora J."/>
            <person name="Crous P."/>
            <person name="Grigoriev I."/>
        </authorList>
    </citation>
    <scope>NUCLEOTIDE SEQUENCE [LARGE SCALE GENOMIC DNA]</scope>
    <source>
        <strain evidence="4">CBS 304.66</strain>
    </source>
</reference>
<evidence type="ECO:0000256" key="1">
    <source>
        <dbReference type="SAM" id="SignalP"/>
    </source>
</evidence>
<protein>
    <submittedName>
        <fullName evidence="3">Alpha/beta-hydrolase</fullName>
    </submittedName>
</protein>
<evidence type="ECO:0000313" key="4">
    <source>
        <dbReference type="Proteomes" id="UP000800093"/>
    </source>
</evidence>
<gene>
    <name evidence="3" type="ORF">CC78DRAFT_550591</name>
</gene>
<dbReference type="AlphaFoldDB" id="A0A9P4NAK3"/>
<keyword evidence="4" id="KW-1185">Reference proteome</keyword>
<dbReference type="PANTHER" id="PTHR11559">
    <property type="entry name" value="CARBOXYLESTERASE"/>
    <property type="match status" value="1"/>
</dbReference>
<dbReference type="Gene3D" id="3.40.50.1820">
    <property type="entry name" value="alpha/beta hydrolase"/>
    <property type="match status" value="2"/>
</dbReference>
<dbReference type="InterPro" id="IPR029058">
    <property type="entry name" value="AB_hydrolase_fold"/>
</dbReference>
<feature type="domain" description="Carboxylesterase type B" evidence="2">
    <location>
        <begin position="67"/>
        <end position="144"/>
    </location>
</feature>
<keyword evidence="1" id="KW-0732">Signal</keyword>
<dbReference type="InterPro" id="IPR002018">
    <property type="entry name" value="CarbesteraseB"/>
</dbReference>
<organism evidence="3 4">
    <name type="scientific">Lojkania enalia</name>
    <dbReference type="NCBI Taxonomy" id="147567"/>
    <lineage>
        <taxon>Eukaryota</taxon>
        <taxon>Fungi</taxon>
        <taxon>Dikarya</taxon>
        <taxon>Ascomycota</taxon>
        <taxon>Pezizomycotina</taxon>
        <taxon>Dothideomycetes</taxon>
        <taxon>Pleosporomycetidae</taxon>
        <taxon>Pleosporales</taxon>
        <taxon>Pleosporales incertae sedis</taxon>
        <taxon>Lojkania</taxon>
    </lineage>
</organism>
<dbReference type="OrthoDB" id="408631at2759"/>
<evidence type="ECO:0000313" key="3">
    <source>
        <dbReference type="EMBL" id="KAF2269658.1"/>
    </source>
</evidence>